<reference evidence="2" key="1">
    <citation type="submission" date="2019-06" db="EMBL/GenBank/DDBJ databases">
        <title>Draft genome sequence of the griseofulvin-producing fungus Xylaria cubensis strain G536.</title>
        <authorList>
            <person name="Mead M.E."/>
            <person name="Raja H.A."/>
            <person name="Steenwyk J.L."/>
            <person name="Knowles S.L."/>
            <person name="Oberlies N.H."/>
            <person name="Rokas A."/>
        </authorList>
    </citation>
    <scope>NUCLEOTIDE SEQUENCE [LARGE SCALE GENOMIC DNA]</scope>
    <source>
        <strain evidence="2">G536</strain>
    </source>
</reference>
<dbReference type="PANTHER" id="PTHR36847">
    <property type="entry name" value="AMIDOLIGASE ENZYME"/>
    <property type="match status" value="1"/>
</dbReference>
<keyword evidence="2" id="KW-1185">Reference proteome</keyword>
<accession>A0A553HR14</accession>
<dbReference type="AlphaFoldDB" id="A0A553HR14"/>
<dbReference type="Pfam" id="PF12224">
    <property type="entry name" value="Amidoligase_2"/>
    <property type="match status" value="1"/>
</dbReference>
<evidence type="ECO:0000313" key="1">
    <source>
        <dbReference type="EMBL" id="TRX90387.1"/>
    </source>
</evidence>
<comment type="caution">
    <text evidence="1">The sequence shown here is derived from an EMBL/GenBank/DDBJ whole genome shotgun (WGS) entry which is preliminary data.</text>
</comment>
<dbReference type="STRING" id="2512241.A0A553HR14"/>
<gene>
    <name evidence="1" type="ORF">FHL15_008752</name>
</gene>
<name>A0A553HR14_9PEZI</name>
<dbReference type="InterPro" id="IPR022025">
    <property type="entry name" value="Amidoligase_2"/>
</dbReference>
<dbReference type="OrthoDB" id="4768338at2759"/>
<protein>
    <submittedName>
        <fullName evidence="1">Uncharacterized protein</fullName>
    </submittedName>
</protein>
<dbReference type="Proteomes" id="UP000319160">
    <property type="component" value="Unassembled WGS sequence"/>
</dbReference>
<evidence type="ECO:0000313" key="2">
    <source>
        <dbReference type="Proteomes" id="UP000319160"/>
    </source>
</evidence>
<proteinExistence type="predicted"/>
<dbReference type="PANTHER" id="PTHR36847:SF1">
    <property type="entry name" value="AMIDOLIGASE ENZYME"/>
    <property type="match status" value="1"/>
</dbReference>
<organism evidence="1 2">
    <name type="scientific">Xylaria flabelliformis</name>
    <dbReference type="NCBI Taxonomy" id="2512241"/>
    <lineage>
        <taxon>Eukaryota</taxon>
        <taxon>Fungi</taxon>
        <taxon>Dikarya</taxon>
        <taxon>Ascomycota</taxon>
        <taxon>Pezizomycotina</taxon>
        <taxon>Sordariomycetes</taxon>
        <taxon>Xylariomycetidae</taxon>
        <taxon>Xylariales</taxon>
        <taxon>Xylariaceae</taxon>
        <taxon>Xylaria</taxon>
    </lineage>
</organism>
<dbReference type="EMBL" id="VFLP01000056">
    <property type="protein sequence ID" value="TRX90387.1"/>
    <property type="molecule type" value="Genomic_DNA"/>
</dbReference>
<sequence>METSKSSVGVELEFLIAIAEADQELNIPEMFEKATGAPILLPPGVRKFSATVPDIVRRRGERTVANAVATCRGARVIQTEAEAISNPEAIHLRYHTEWSVGTDVSVFLPFDQMRQRYINDFRWYPVEIASPALWPTAESWSEIREVVQAFKDEYWVITPPSAGMHFHYGNGIDYIPFFKLRRMAALLVAVDPIMAQLHPDHRKVEEYCLSNRLYSKIAHGTPAAVTSRELGAEYVEAEPEFPGVRPQPKPVARPFRRRTANLIVPFRRGQLDGYNLDEMFYHYFRSSTYEYDDANDPNPRPLEIPLAVREVLRCTNSVTVAELMRYSPLPIDRPAYSFLAYTNLNYKQMLTRNGKIDVDYQRKRTVEFRQYASEMDPDCVVAHGKVIIRLCETAADMELDELWQVALDSAVAEANGDWYDVFDLLAEFGLEEEARVLQYSVARFRGETIPEKIVEGDAPWFGWLSRGSN</sequence>